<evidence type="ECO:0000259" key="8">
    <source>
        <dbReference type="PROSITE" id="PS51880"/>
    </source>
</evidence>
<keyword evidence="2" id="KW-0479">Metal-binding</keyword>
<dbReference type="Pfam" id="PF06071">
    <property type="entry name" value="YchF-GTPase_C"/>
    <property type="match status" value="1"/>
</dbReference>
<sequence>MQRVKKERKADSKEGQALEKLAAVLNNNEPARNAELDEEEELEIKSLGLLTRKKMIYAANVADRLLHQHLLQLPMNILLQATMLAAITRHSMAFVSRSSFTQTLSPVSRTSTRSYSRTTLNMKLQTAIVGLPNVGKSTLFNALTETQGAEAANYPFCTIEPNTGIVEVPDTRLGVLTKINESVKTVPTTLEFVDVAGLVKGASDGEGLGNQFLATIRQCDAIVHVVRCFEDENVIHVDGSVDPVRDAELINLELALADLAQVEKRMQRVKKERKADSKEGQALEKLAAVLNNNEPARNAELDEEEELEIKSLGLLTRKKMIYAANVADSDLATGNAMSLLLEEQAKKEGATVVLVSAQVEAELVDLDPEDRADFLESLDVNLDNTGLRRIIREAYEILDLQTYFTSGPTETRAWTIKKGWKAPQAAGVIHGDFERGFIKAETISYEDLVACGSEAECKKQGKLRLEGKDYVVAEGDCILFRFNV</sequence>
<dbReference type="PRINTS" id="PR00326">
    <property type="entry name" value="GTP1OBG"/>
</dbReference>
<name>A0AAD8YA71_9STRA</name>
<dbReference type="GO" id="GO:0005525">
    <property type="term" value="F:GTP binding"/>
    <property type="evidence" value="ECO:0007669"/>
    <property type="project" value="InterPro"/>
</dbReference>
<dbReference type="GO" id="GO:0005737">
    <property type="term" value="C:cytoplasm"/>
    <property type="evidence" value="ECO:0007669"/>
    <property type="project" value="UniProtKB-SubCell"/>
</dbReference>
<dbReference type="FunFam" id="1.10.150.300:FF:000001">
    <property type="entry name" value="Ribosome-binding ATPase YchF"/>
    <property type="match status" value="1"/>
</dbReference>
<dbReference type="GO" id="GO:0043023">
    <property type="term" value="F:ribosomal large subunit binding"/>
    <property type="evidence" value="ECO:0007669"/>
    <property type="project" value="UniProtKB-UniRule"/>
</dbReference>
<evidence type="ECO:0000256" key="3">
    <source>
        <dbReference type="ARBA" id="ARBA00022741"/>
    </source>
</evidence>
<protein>
    <recommendedName>
        <fullName evidence="5">Obg-like ATPase 1</fullName>
    </recommendedName>
</protein>
<dbReference type="HAMAP" id="MF_00944">
    <property type="entry name" value="YchF_OLA1_ATPase"/>
    <property type="match status" value="1"/>
</dbReference>
<comment type="subcellular location">
    <subcellularLocation>
        <location evidence="5">Cytoplasm</location>
    </subcellularLocation>
</comment>
<comment type="cofactor">
    <cofactor evidence="1">
        <name>Mg(2+)</name>
        <dbReference type="ChEBI" id="CHEBI:18420"/>
    </cofactor>
</comment>
<dbReference type="GO" id="GO:0005524">
    <property type="term" value="F:ATP binding"/>
    <property type="evidence" value="ECO:0007669"/>
    <property type="project" value="UniProtKB-UniRule"/>
</dbReference>
<dbReference type="InterPro" id="IPR004095">
    <property type="entry name" value="TGS"/>
</dbReference>
<dbReference type="CDD" id="cd04867">
    <property type="entry name" value="TGS_YchF_OLA1"/>
    <property type="match status" value="1"/>
</dbReference>
<organism evidence="9 10">
    <name type="scientific">Skeletonema marinoi</name>
    <dbReference type="NCBI Taxonomy" id="267567"/>
    <lineage>
        <taxon>Eukaryota</taxon>
        <taxon>Sar</taxon>
        <taxon>Stramenopiles</taxon>
        <taxon>Ochrophyta</taxon>
        <taxon>Bacillariophyta</taxon>
        <taxon>Coscinodiscophyceae</taxon>
        <taxon>Thalassiosirophycidae</taxon>
        <taxon>Thalassiosirales</taxon>
        <taxon>Skeletonemataceae</taxon>
        <taxon>Skeletonema</taxon>
        <taxon>Skeletonema marinoi-dohrnii complex</taxon>
    </lineage>
</organism>
<evidence type="ECO:0000256" key="1">
    <source>
        <dbReference type="ARBA" id="ARBA00001946"/>
    </source>
</evidence>
<dbReference type="InterPro" id="IPR004396">
    <property type="entry name" value="ATPase_YchF/OLA1"/>
</dbReference>
<evidence type="ECO:0000259" key="7">
    <source>
        <dbReference type="PROSITE" id="PS51710"/>
    </source>
</evidence>
<dbReference type="Gene3D" id="1.10.150.300">
    <property type="entry name" value="TGS-like domain"/>
    <property type="match status" value="2"/>
</dbReference>
<evidence type="ECO:0000256" key="6">
    <source>
        <dbReference type="SAM" id="Coils"/>
    </source>
</evidence>
<dbReference type="SUPFAM" id="SSF81271">
    <property type="entry name" value="TGS-like"/>
    <property type="match status" value="1"/>
</dbReference>
<dbReference type="InterPro" id="IPR006073">
    <property type="entry name" value="GTP-bd"/>
</dbReference>
<dbReference type="NCBIfam" id="TIGR00092">
    <property type="entry name" value="redox-regulated ATPase YchF"/>
    <property type="match status" value="1"/>
</dbReference>
<dbReference type="InterPro" id="IPR012675">
    <property type="entry name" value="Beta-grasp_dom_sf"/>
</dbReference>
<gene>
    <name evidence="9" type="ORF">QTG54_007438</name>
</gene>
<dbReference type="Gene3D" id="3.40.50.300">
    <property type="entry name" value="P-loop containing nucleotide triphosphate hydrolases"/>
    <property type="match status" value="1"/>
</dbReference>
<feature type="domain" description="TGS" evidence="8">
    <location>
        <begin position="399"/>
        <end position="482"/>
    </location>
</feature>
<dbReference type="AlphaFoldDB" id="A0AAD8YA71"/>
<dbReference type="PROSITE" id="PS51880">
    <property type="entry name" value="TGS"/>
    <property type="match status" value="1"/>
</dbReference>
<proteinExistence type="inferred from homology"/>
<comment type="subunit">
    <text evidence="5">Monomer.</text>
</comment>
<keyword evidence="5" id="KW-0378">Hydrolase</keyword>
<keyword evidence="5" id="KW-0963">Cytoplasm</keyword>
<evidence type="ECO:0000313" key="10">
    <source>
        <dbReference type="Proteomes" id="UP001224775"/>
    </source>
</evidence>
<accession>A0AAD8YA71</accession>
<feature type="domain" description="OBG-type G" evidence="7">
    <location>
        <begin position="124"/>
        <end position="375"/>
    </location>
</feature>
<evidence type="ECO:0000313" key="9">
    <source>
        <dbReference type="EMBL" id="KAK1741865.1"/>
    </source>
</evidence>
<dbReference type="PANTHER" id="PTHR23305:SF18">
    <property type="entry name" value="OBG-TYPE G DOMAIN-CONTAINING PROTEIN"/>
    <property type="match status" value="1"/>
</dbReference>
<reference evidence="9" key="1">
    <citation type="submission" date="2023-06" db="EMBL/GenBank/DDBJ databases">
        <title>Survivors Of The Sea: Transcriptome response of Skeletonema marinoi to long-term dormancy.</title>
        <authorList>
            <person name="Pinder M.I.M."/>
            <person name="Kourtchenko O."/>
            <person name="Robertson E.K."/>
            <person name="Larsson T."/>
            <person name="Maumus F."/>
            <person name="Osuna-Cruz C.M."/>
            <person name="Vancaester E."/>
            <person name="Stenow R."/>
            <person name="Vandepoele K."/>
            <person name="Ploug H."/>
            <person name="Bruchert V."/>
            <person name="Godhe A."/>
            <person name="Topel M."/>
        </authorList>
    </citation>
    <scope>NUCLEOTIDE SEQUENCE</scope>
    <source>
        <strain evidence="9">R05AC</strain>
    </source>
</reference>
<dbReference type="InterPro" id="IPR012676">
    <property type="entry name" value="TGS-like"/>
</dbReference>
<dbReference type="GO" id="GO:0046872">
    <property type="term" value="F:metal ion binding"/>
    <property type="evidence" value="ECO:0007669"/>
    <property type="project" value="UniProtKB-KW"/>
</dbReference>
<feature type="coiled-coil region" evidence="6">
    <location>
        <begin position="252"/>
        <end position="279"/>
    </location>
</feature>
<comment type="similarity">
    <text evidence="5">Belongs to the TRAFAC class OBG-HflX-like GTPase superfamily. OBG GTPase family. YchF/OLA1 subfamily.</text>
</comment>
<dbReference type="InterPro" id="IPR027417">
    <property type="entry name" value="P-loop_NTPase"/>
</dbReference>
<dbReference type="InterPro" id="IPR031167">
    <property type="entry name" value="G_OBG"/>
</dbReference>
<feature type="binding site" evidence="5">
    <location>
        <position position="326"/>
    </location>
    <ligand>
        <name>ATP</name>
        <dbReference type="ChEBI" id="CHEBI:30616"/>
    </ligand>
</feature>
<keyword evidence="3 5" id="KW-0547">Nucleotide-binding</keyword>
<comment type="function">
    <text evidence="5">Hydrolyzes ATP, and can also hydrolyze GTP with lower efficiency. Has lower affinity for GTP.</text>
</comment>
<keyword evidence="10" id="KW-1185">Reference proteome</keyword>
<dbReference type="PANTHER" id="PTHR23305">
    <property type="entry name" value="OBG GTPASE FAMILY"/>
    <property type="match status" value="1"/>
</dbReference>
<evidence type="ECO:0000256" key="4">
    <source>
        <dbReference type="ARBA" id="ARBA00022840"/>
    </source>
</evidence>
<keyword evidence="4 5" id="KW-0067">ATP-binding</keyword>
<dbReference type="CDD" id="cd01900">
    <property type="entry name" value="YchF"/>
    <property type="match status" value="1"/>
</dbReference>
<evidence type="ECO:0000256" key="2">
    <source>
        <dbReference type="ARBA" id="ARBA00022723"/>
    </source>
</evidence>
<dbReference type="GO" id="GO:0016887">
    <property type="term" value="F:ATP hydrolysis activity"/>
    <property type="evidence" value="ECO:0007669"/>
    <property type="project" value="UniProtKB-UniRule"/>
</dbReference>
<evidence type="ECO:0000256" key="5">
    <source>
        <dbReference type="HAMAP-Rule" id="MF_03167"/>
    </source>
</evidence>
<dbReference type="InterPro" id="IPR041706">
    <property type="entry name" value="YchF_N"/>
</dbReference>
<comment type="caution">
    <text evidence="9">The sequence shown here is derived from an EMBL/GenBank/DDBJ whole genome shotgun (WGS) entry which is preliminary data.</text>
</comment>
<dbReference type="Proteomes" id="UP001224775">
    <property type="component" value="Unassembled WGS sequence"/>
</dbReference>
<dbReference type="Pfam" id="PF01926">
    <property type="entry name" value="MMR_HSR1"/>
    <property type="match status" value="1"/>
</dbReference>
<dbReference type="SUPFAM" id="SSF52540">
    <property type="entry name" value="P-loop containing nucleoside triphosphate hydrolases"/>
    <property type="match status" value="1"/>
</dbReference>
<dbReference type="InterPro" id="IPR023192">
    <property type="entry name" value="TGS-like_dom_sf"/>
</dbReference>
<dbReference type="EMBL" id="JATAAI010000012">
    <property type="protein sequence ID" value="KAK1741865.1"/>
    <property type="molecule type" value="Genomic_DNA"/>
</dbReference>
<feature type="binding site" evidence="5">
    <location>
        <begin position="133"/>
        <end position="138"/>
    </location>
    <ligand>
        <name>ATP</name>
        <dbReference type="ChEBI" id="CHEBI:30616"/>
    </ligand>
</feature>
<dbReference type="PROSITE" id="PS51710">
    <property type="entry name" value="G_OBG"/>
    <property type="match status" value="1"/>
</dbReference>
<dbReference type="Gene3D" id="3.10.20.30">
    <property type="match status" value="1"/>
</dbReference>
<dbReference type="FunFam" id="3.10.20.30:FF:000001">
    <property type="entry name" value="Ribosome-binding ATPase YchF"/>
    <property type="match status" value="1"/>
</dbReference>
<keyword evidence="6" id="KW-0175">Coiled coil</keyword>
<dbReference type="InterPro" id="IPR013029">
    <property type="entry name" value="YchF_C"/>
</dbReference>